<evidence type="ECO:0000313" key="3">
    <source>
        <dbReference type="Proteomes" id="UP000053593"/>
    </source>
</evidence>
<evidence type="ECO:0000313" key="2">
    <source>
        <dbReference type="EMBL" id="KIK55883.1"/>
    </source>
</evidence>
<evidence type="ECO:0000256" key="1">
    <source>
        <dbReference type="SAM" id="Phobius"/>
    </source>
</evidence>
<feature type="transmembrane region" description="Helical" evidence="1">
    <location>
        <begin position="29"/>
        <end position="58"/>
    </location>
</feature>
<accession>A0A0D0CL57</accession>
<keyword evidence="1" id="KW-0812">Transmembrane</keyword>
<keyword evidence="1" id="KW-0472">Membrane</keyword>
<protein>
    <submittedName>
        <fullName evidence="2">Uncharacterized protein</fullName>
    </submittedName>
</protein>
<dbReference type="HOGENOM" id="CLU_2527698_0_0_1"/>
<keyword evidence="1" id="KW-1133">Transmembrane helix</keyword>
<dbReference type="AlphaFoldDB" id="A0A0D0CL57"/>
<dbReference type="EMBL" id="KN834802">
    <property type="protein sequence ID" value="KIK55883.1"/>
    <property type="molecule type" value="Genomic_DNA"/>
</dbReference>
<dbReference type="Proteomes" id="UP000053593">
    <property type="component" value="Unassembled WGS sequence"/>
</dbReference>
<organism evidence="2 3">
    <name type="scientific">Collybiopsis luxurians FD-317 M1</name>
    <dbReference type="NCBI Taxonomy" id="944289"/>
    <lineage>
        <taxon>Eukaryota</taxon>
        <taxon>Fungi</taxon>
        <taxon>Dikarya</taxon>
        <taxon>Basidiomycota</taxon>
        <taxon>Agaricomycotina</taxon>
        <taxon>Agaricomycetes</taxon>
        <taxon>Agaricomycetidae</taxon>
        <taxon>Agaricales</taxon>
        <taxon>Marasmiineae</taxon>
        <taxon>Omphalotaceae</taxon>
        <taxon>Collybiopsis</taxon>
        <taxon>Collybiopsis luxurians</taxon>
    </lineage>
</organism>
<proteinExistence type="predicted"/>
<gene>
    <name evidence="2" type="ORF">GYMLUDRAFT_830180</name>
</gene>
<sequence length="84" mass="9842">MINRPRALSAPYDSITKPLITFKKKKKTYYTLLLCNLISSSLIGFFHLSALLLFHLFWSIYEMNRKRFKGTKSTVRQYHAKVVG</sequence>
<reference evidence="2 3" key="1">
    <citation type="submission" date="2014-04" db="EMBL/GenBank/DDBJ databases">
        <title>Evolutionary Origins and Diversification of the Mycorrhizal Mutualists.</title>
        <authorList>
            <consortium name="DOE Joint Genome Institute"/>
            <consortium name="Mycorrhizal Genomics Consortium"/>
            <person name="Kohler A."/>
            <person name="Kuo A."/>
            <person name="Nagy L.G."/>
            <person name="Floudas D."/>
            <person name="Copeland A."/>
            <person name="Barry K.W."/>
            <person name="Cichocki N."/>
            <person name="Veneault-Fourrey C."/>
            <person name="LaButti K."/>
            <person name="Lindquist E.A."/>
            <person name="Lipzen A."/>
            <person name="Lundell T."/>
            <person name="Morin E."/>
            <person name="Murat C."/>
            <person name="Riley R."/>
            <person name="Ohm R."/>
            <person name="Sun H."/>
            <person name="Tunlid A."/>
            <person name="Henrissat B."/>
            <person name="Grigoriev I.V."/>
            <person name="Hibbett D.S."/>
            <person name="Martin F."/>
        </authorList>
    </citation>
    <scope>NUCLEOTIDE SEQUENCE [LARGE SCALE GENOMIC DNA]</scope>
    <source>
        <strain evidence="2 3">FD-317 M1</strain>
    </source>
</reference>
<keyword evidence="3" id="KW-1185">Reference proteome</keyword>
<name>A0A0D0CL57_9AGAR</name>